<evidence type="ECO:0000313" key="18">
    <source>
        <dbReference type="Proteomes" id="UP000476176"/>
    </source>
</evidence>
<dbReference type="EMBL" id="QXGA01003955">
    <property type="protein sequence ID" value="KAE9077643.1"/>
    <property type="molecule type" value="Genomic_DNA"/>
</dbReference>
<comment type="caution">
    <text evidence="6">The sequence shown here is derived from an EMBL/GenBank/DDBJ whole genome shotgun (WGS) entry which is preliminary data.</text>
</comment>
<proteinExistence type="predicted"/>
<evidence type="ECO:0000313" key="7">
    <source>
        <dbReference type="EMBL" id="KAE9170543.1"/>
    </source>
</evidence>
<dbReference type="AlphaFoldDB" id="A0A6A3QKD3"/>
<dbReference type="Proteomes" id="UP000433483">
    <property type="component" value="Unassembled WGS sequence"/>
</dbReference>
<keyword evidence="1" id="KW-0732">Signal</keyword>
<accession>A0A6A3QKD3</accession>
<feature type="signal peptide" evidence="1">
    <location>
        <begin position="1"/>
        <end position="23"/>
    </location>
</feature>
<evidence type="ECO:0000313" key="13">
    <source>
        <dbReference type="Proteomes" id="UP000437068"/>
    </source>
</evidence>
<evidence type="ECO:0000313" key="14">
    <source>
        <dbReference type="Proteomes" id="UP000440367"/>
    </source>
</evidence>
<evidence type="ECO:0000313" key="11">
    <source>
        <dbReference type="Proteomes" id="UP000429523"/>
    </source>
</evidence>
<name>A0A6A3QKD3_9STRA</name>
<feature type="chain" id="PRO_5036380446" evidence="1">
    <location>
        <begin position="24"/>
        <end position="51"/>
    </location>
</feature>
<evidence type="ECO:0000313" key="16">
    <source>
        <dbReference type="Proteomes" id="UP000441208"/>
    </source>
</evidence>
<dbReference type="EMBL" id="QXFX01003386">
    <property type="protein sequence ID" value="KAE9069349.1"/>
    <property type="molecule type" value="Genomic_DNA"/>
</dbReference>
<evidence type="ECO:0000313" key="9">
    <source>
        <dbReference type="EMBL" id="KAE9177019.1"/>
    </source>
</evidence>
<dbReference type="EMBL" id="QXGD01003502">
    <property type="protein sequence ID" value="KAE9177019.1"/>
    <property type="molecule type" value="Genomic_DNA"/>
</dbReference>
<dbReference type="Proteomes" id="UP000476176">
    <property type="component" value="Unassembled WGS sequence"/>
</dbReference>
<dbReference type="Proteomes" id="UP000460718">
    <property type="component" value="Unassembled WGS sequence"/>
</dbReference>
<evidence type="ECO:0000313" key="5">
    <source>
        <dbReference type="EMBL" id="KAE9069349.1"/>
    </source>
</evidence>
<reference evidence="11 12" key="1">
    <citation type="submission" date="2018-08" db="EMBL/GenBank/DDBJ databases">
        <title>Genomic investigation of the strawberry pathogen Phytophthora fragariae indicates pathogenicity is determined by transcriptional variation in three key races.</title>
        <authorList>
            <person name="Adams T.M."/>
            <person name="Armitage A.D."/>
            <person name="Sobczyk M.K."/>
            <person name="Bates H.J."/>
            <person name="Dunwell J.M."/>
            <person name="Nellist C.F."/>
            <person name="Harrison R.J."/>
        </authorList>
    </citation>
    <scope>NUCLEOTIDE SEQUENCE [LARGE SCALE GENOMIC DNA]</scope>
    <source>
        <strain evidence="10 13">A4</strain>
        <strain evidence="9 14">BC-1</strain>
        <strain evidence="8 18">BC-23</strain>
        <strain evidence="7 12">NOV-27</strain>
        <strain evidence="6 15">NOV-5</strain>
        <strain evidence="4 16">NOV-71</strain>
        <strain evidence="2 11">NOV-9</strain>
        <strain evidence="5 19">ONT-3</strain>
        <strain evidence="3 17">SCRP245</strain>
    </source>
</reference>
<evidence type="ECO:0000313" key="6">
    <source>
        <dbReference type="EMBL" id="KAE9077643.1"/>
    </source>
</evidence>
<evidence type="ECO:0000313" key="12">
    <source>
        <dbReference type="Proteomes" id="UP000433483"/>
    </source>
</evidence>
<dbReference type="EMBL" id="QXGB01003482">
    <property type="protein sequence ID" value="KAE9170543.1"/>
    <property type="molecule type" value="Genomic_DNA"/>
</dbReference>
<dbReference type="Proteomes" id="UP000441208">
    <property type="component" value="Unassembled WGS sequence"/>
</dbReference>
<organism evidence="6 15">
    <name type="scientific">Phytophthora fragariae</name>
    <dbReference type="NCBI Taxonomy" id="53985"/>
    <lineage>
        <taxon>Eukaryota</taxon>
        <taxon>Sar</taxon>
        <taxon>Stramenopiles</taxon>
        <taxon>Oomycota</taxon>
        <taxon>Peronosporomycetes</taxon>
        <taxon>Peronosporales</taxon>
        <taxon>Peronosporaceae</taxon>
        <taxon>Phytophthora</taxon>
    </lineage>
</organism>
<dbReference type="Proteomes" id="UP000488956">
    <property type="component" value="Unassembled WGS sequence"/>
</dbReference>
<protein>
    <submittedName>
        <fullName evidence="6">Uncharacterized protein</fullName>
    </submittedName>
</protein>
<dbReference type="Proteomes" id="UP000437068">
    <property type="component" value="Unassembled WGS sequence"/>
</dbReference>
<sequence length="51" mass="5092">MLLRGTPVLLSGVGMIQITLVLSAVCSADCACSALRTLNKHAGLVASPAPA</sequence>
<evidence type="ECO:0000313" key="8">
    <source>
        <dbReference type="EMBL" id="KAE9174083.1"/>
    </source>
</evidence>
<dbReference type="Proteomes" id="UP000429523">
    <property type="component" value="Unassembled WGS sequence"/>
</dbReference>
<evidence type="ECO:0000313" key="10">
    <source>
        <dbReference type="EMBL" id="KAE9273716.1"/>
    </source>
</evidence>
<dbReference type="EMBL" id="QXGE01003707">
    <property type="protein sequence ID" value="KAE9273716.1"/>
    <property type="molecule type" value="Genomic_DNA"/>
</dbReference>
<dbReference type="Proteomes" id="UP000440732">
    <property type="component" value="Unassembled WGS sequence"/>
</dbReference>
<evidence type="ECO:0000313" key="15">
    <source>
        <dbReference type="Proteomes" id="UP000440732"/>
    </source>
</evidence>
<dbReference type="Proteomes" id="UP000440367">
    <property type="component" value="Unassembled WGS sequence"/>
</dbReference>
<dbReference type="EMBL" id="QXFW01003635">
    <property type="protein sequence ID" value="KAE8969602.1"/>
    <property type="molecule type" value="Genomic_DNA"/>
</dbReference>
<keyword evidence="12" id="KW-1185">Reference proteome</keyword>
<dbReference type="EMBL" id="QXGF01003524">
    <property type="protein sequence ID" value="KAE8921383.1"/>
    <property type="molecule type" value="Genomic_DNA"/>
</dbReference>
<dbReference type="EMBL" id="QXFZ01003547">
    <property type="protein sequence ID" value="KAE9068412.1"/>
    <property type="molecule type" value="Genomic_DNA"/>
</dbReference>
<dbReference type="EMBL" id="QXGC01003651">
    <property type="protein sequence ID" value="KAE9174083.1"/>
    <property type="molecule type" value="Genomic_DNA"/>
</dbReference>
<evidence type="ECO:0000313" key="17">
    <source>
        <dbReference type="Proteomes" id="UP000460718"/>
    </source>
</evidence>
<evidence type="ECO:0000313" key="2">
    <source>
        <dbReference type="EMBL" id="KAE8921383.1"/>
    </source>
</evidence>
<evidence type="ECO:0000313" key="3">
    <source>
        <dbReference type="EMBL" id="KAE8969602.1"/>
    </source>
</evidence>
<gene>
    <name evidence="10" type="ORF">PF001_g27385</name>
    <name evidence="9" type="ORF">PF002_g28451</name>
    <name evidence="8" type="ORF">PF004_g26765</name>
    <name evidence="7" type="ORF">PF005_g27517</name>
    <name evidence="6" type="ORF">PF006_g27884</name>
    <name evidence="4" type="ORF">PF007_g27698</name>
    <name evidence="2" type="ORF">PF009_g28341</name>
    <name evidence="5" type="ORF">PF010_g26697</name>
    <name evidence="3" type="ORF">PF011_g26743</name>
</gene>
<evidence type="ECO:0000313" key="4">
    <source>
        <dbReference type="EMBL" id="KAE9068412.1"/>
    </source>
</evidence>
<evidence type="ECO:0000256" key="1">
    <source>
        <dbReference type="SAM" id="SignalP"/>
    </source>
</evidence>
<evidence type="ECO:0000313" key="19">
    <source>
        <dbReference type="Proteomes" id="UP000488956"/>
    </source>
</evidence>